<sequence length="90" mass="10254">MTTFPLNVSFVTDAENTQVDKDTTDLLRVLALQYLLDHRHLIGKLRPVNPCRMGTLRSATCSRCSVECSCKWNSYFTKIEFLGMQPVDIV</sequence>
<proteinExistence type="predicted"/>
<protein>
    <submittedName>
        <fullName evidence="1">Uncharacterized protein</fullName>
    </submittedName>
</protein>
<dbReference type="Proteomes" id="UP000324897">
    <property type="component" value="Chromosome 1"/>
</dbReference>
<accession>A0A5J9UXP1</accession>
<reference evidence="1 2" key="1">
    <citation type="journal article" date="2019" name="Sci. Rep.">
        <title>A high-quality genome of Eragrostis curvula grass provides insights into Poaceae evolution and supports new strategies to enhance forage quality.</title>
        <authorList>
            <person name="Carballo J."/>
            <person name="Santos B.A.C.M."/>
            <person name="Zappacosta D."/>
            <person name="Garbus I."/>
            <person name="Selva J.P."/>
            <person name="Gallo C.A."/>
            <person name="Diaz A."/>
            <person name="Albertini E."/>
            <person name="Caccamo M."/>
            <person name="Echenique V."/>
        </authorList>
    </citation>
    <scope>NUCLEOTIDE SEQUENCE [LARGE SCALE GENOMIC DNA]</scope>
    <source>
        <strain evidence="2">cv. Victoria</strain>
        <tissue evidence="1">Leaf</tissue>
    </source>
</reference>
<comment type="caution">
    <text evidence="1">The sequence shown here is derived from an EMBL/GenBank/DDBJ whole genome shotgun (WGS) entry which is preliminary data.</text>
</comment>
<organism evidence="1 2">
    <name type="scientific">Eragrostis curvula</name>
    <name type="common">weeping love grass</name>
    <dbReference type="NCBI Taxonomy" id="38414"/>
    <lineage>
        <taxon>Eukaryota</taxon>
        <taxon>Viridiplantae</taxon>
        <taxon>Streptophyta</taxon>
        <taxon>Embryophyta</taxon>
        <taxon>Tracheophyta</taxon>
        <taxon>Spermatophyta</taxon>
        <taxon>Magnoliopsida</taxon>
        <taxon>Liliopsida</taxon>
        <taxon>Poales</taxon>
        <taxon>Poaceae</taxon>
        <taxon>PACMAD clade</taxon>
        <taxon>Chloridoideae</taxon>
        <taxon>Eragrostideae</taxon>
        <taxon>Eragrostidinae</taxon>
        <taxon>Eragrostis</taxon>
    </lineage>
</organism>
<evidence type="ECO:0000313" key="1">
    <source>
        <dbReference type="EMBL" id="TVU28629.1"/>
    </source>
</evidence>
<name>A0A5J9UXP1_9POAL</name>
<gene>
    <name evidence="1" type="ORF">EJB05_20153</name>
</gene>
<keyword evidence="2" id="KW-1185">Reference proteome</keyword>
<dbReference type="Gramene" id="TVU28629">
    <property type="protein sequence ID" value="TVU28629"/>
    <property type="gene ID" value="EJB05_20153"/>
</dbReference>
<evidence type="ECO:0000313" key="2">
    <source>
        <dbReference type="Proteomes" id="UP000324897"/>
    </source>
</evidence>
<feature type="non-terminal residue" evidence="1">
    <location>
        <position position="90"/>
    </location>
</feature>
<dbReference type="AlphaFoldDB" id="A0A5J9UXP1"/>
<dbReference type="EMBL" id="RWGY01000011">
    <property type="protein sequence ID" value="TVU28629.1"/>
    <property type="molecule type" value="Genomic_DNA"/>
</dbReference>